<feature type="transmembrane region" description="Helical" evidence="9">
    <location>
        <begin position="47"/>
        <end position="65"/>
    </location>
</feature>
<dbReference type="GO" id="GO:0022857">
    <property type="term" value="F:transmembrane transporter activity"/>
    <property type="evidence" value="ECO:0007669"/>
    <property type="project" value="TreeGrafter"/>
</dbReference>
<evidence type="ECO:0000313" key="12">
    <source>
        <dbReference type="Proteomes" id="UP000287156"/>
    </source>
</evidence>
<evidence type="ECO:0000256" key="1">
    <source>
        <dbReference type="ARBA" id="ARBA00004429"/>
    </source>
</evidence>
<dbReference type="PANTHER" id="PTHR35011:SF2">
    <property type="entry name" value="2,3-DIKETO-L-GULONATE TRAP TRANSPORTER SMALL PERMEASE PROTEIN YIAM"/>
    <property type="match status" value="1"/>
</dbReference>
<protein>
    <submittedName>
        <fullName evidence="11">TRAP transporter small permease</fullName>
    </submittedName>
</protein>
<dbReference type="GO" id="GO:0015740">
    <property type="term" value="P:C4-dicarboxylate transport"/>
    <property type="evidence" value="ECO:0007669"/>
    <property type="project" value="TreeGrafter"/>
</dbReference>
<evidence type="ECO:0000256" key="2">
    <source>
        <dbReference type="ARBA" id="ARBA00022448"/>
    </source>
</evidence>
<feature type="transmembrane region" description="Helical" evidence="9">
    <location>
        <begin position="86"/>
        <end position="104"/>
    </location>
</feature>
<feature type="transmembrane region" description="Helical" evidence="9">
    <location>
        <begin position="14"/>
        <end position="35"/>
    </location>
</feature>
<dbReference type="AlphaFoldDB" id="A0A429Y7J6"/>
<keyword evidence="4" id="KW-0997">Cell inner membrane</keyword>
<evidence type="ECO:0000259" key="10">
    <source>
        <dbReference type="Pfam" id="PF04290"/>
    </source>
</evidence>
<keyword evidence="3" id="KW-1003">Cell membrane</keyword>
<dbReference type="EMBL" id="QYTV02000001">
    <property type="protein sequence ID" value="RST77429.1"/>
    <property type="molecule type" value="Genomic_DNA"/>
</dbReference>
<comment type="subcellular location">
    <subcellularLocation>
        <location evidence="1">Cell inner membrane</location>
        <topology evidence="1">Multi-pass membrane protein</topology>
    </subcellularLocation>
</comment>
<sequence length="169" mass="19249">MKLKKILNEKLEEWILVAAMTVLVILVVGQVFVRYVMNFSIGWSEELARYLLIWIAWIAASYAVTKNAHIRVEIIKDRFTKRIKQVIELIVLLIWFGFAAFLAIEGTNFVLQVQATNQVSPSLGADMWIVYLAVPVGGILMGIRLIQQAILIFKDPEQLESTSPHDLNH</sequence>
<keyword evidence="12" id="KW-1185">Reference proteome</keyword>
<keyword evidence="6 9" id="KW-1133">Transmembrane helix</keyword>
<proteinExistence type="inferred from homology"/>
<keyword evidence="7 9" id="KW-0472">Membrane</keyword>
<reference evidence="11" key="1">
    <citation type="submission" date="2018-12" db="EMBL/GenBank/DDBJ databases">
        <authorList>
            <person name="Sun L."/>
            <person name="Chen Z."/>
        </authorList>
    </citation>
    <scope>NUCLEOTIDE SEQUENCE [LARGE SCALE GENOMIC DNA]</scope>
    <source>
        <strain evidence="11">3-2-2</strain>
    </source>
</reference>
<comment type="similarity">
    <text evidence="8">Belongs to the TRAP transporter small permease family.</text>
</comment>
<organism evidence="11 12">
    <name type="scientific">Siminovitchia acidinfaciens</name>
    <dbReference type="NCBI Taxonomy" id="2321395"/>
    <lineage>
        <taxon>Bacteria</taxon>
        <taxon>Bacillati</taxon>
        <taxon>Bacillota</taxon>
        <taxon>Bacilli</taxon>
        <taxon>Bacillales</taxon>
        <taxon>Bacillaceae</taxon>
        <taxon>Siminovitchia</taxon>
    </lineage>
</organism>
<dbReference type="OrthoDB" id="9815614at2"/>
<name>A0A429Y7J6_9BACI</name>
<comment type="caution">
    <text evidence="11">The sequence shown here is derived from an EMBL/GenBank/DDBJ whole genome shotgun (WGS) entry which is preliminary data.</text>
</comment>
<keyword evidence="2" id="KW-0813">Transport</keyword>
<accession>A0A429Y7J6</accession>
<feature type="domain" description="Tripartite ATP-independent periplasmic transporters DctQ component" evidence="10">
    <location>
        <begin position="23"/>
        <end position="153"/>
    </location>
</feature>
<evidence type="ECO:0000256" key="7">
    <source>
        <dbReference type="ARBA" id="ARBA00023136"/>
    </source>
</evidence>
<dbReference type="GO" id="GO:0005886">
    <property type="term" value="C:plasma membrane"/>
    <property type="evidence" value="ECO:0007669"/>
    <property type="project" value="UniProtKB-SubCell"/>
</dbReference>
<keyword evidence="5 9" id="KW-0812">Transmembrane</keyword>
<dbReference type="RefSeq" id="WP_126047414.1">
    <property type="nucleotide sequence ID" value="NZ_QYTV02000001.1"/>
</dbReference>
<evidence type="ECO:0000256" key="5">
    <source>
        <dbReference type="ARBA" id="ARBA00022692"/>
    </source>
</evidence>
<dbReference type="Pfam" id="PF04290">
    <property type="entry name" value="DctQ"/>
    <property type="match status" value="1"/>
</dbReference>
<evidence type="ECO:0000256" key="9">
    <source>
        <dbReference type="SAM" id="Phobius"/>
    </source>
</evidence>
<dbReference type="PANTHER" id="PTHR35011">
    <property type="entry name" value="2,3-DIKETO-L-GULONATE TRAP TRANSPORTER SMALL PERMEASE PROTEIN YIAM"/>
    <property type="match status" value="1"/>
</dbReference>
<evidence type="ECO:0000256" key="8">
    <source>
        <dbReference type="ARBA" id="ARBA00038436"/>
    </source>
</evidence>
<evidence type="ECO:0000256" key="4">
    <source>
        <dbReference type="ARBA" id="ARBA00022519"/>
    </source>
</evidence>
<dbReference type="InterPro" id="IPR055348">
    <property type="entry name" value="DctQ"/>
</dbReference>
<feature type="transmembrane region" description="Helical" evidence="9">
    <location>
        <begin position="128"/>
        <end position="146"/>
    </location>
</feature>
<dbReference type="InterPro" id="IPR007387">
    <property type="entry name" value="TRAP_DctQ"/>
</dbReference>
<evidence type="ECO:0000256" key="6">
    <source>
        <dbReference type="ARBA" id="ARBA00022989"/>
    </source>
</evidence>
<gene>
    <name evidence="11" type="ORF">D4T97_002785</name>
</gene>
<dbReference type="Proteomes" id="UP000287156">
    <property type="component" value="Unassembled WGS sequence"/>
</dbReference>
<evidence type="ECO:0000313" key="11">
    <source>
        <dbReference type="EMBL" id="RST77429.1"/>
    </source>
</evidence>
<evidence type="ECO:0000256" key="3">
    <source>
        <dbReference type="ARBA" id="ARBA00022475"/>
    </source>
</evidence>